<name>F0NYF4_WEEVC</name>
<dbReference type="eggNOG" id="COG0226">
    <property type="taxonomic scope" value="Bacteria"/>
</dbReference>
<dbReference type="EMBL" id="CP002455">
    <property type="protein sequence ID" value="ADX67074.1"/>
    <property type="molecule type" value="Genomic_DNA"/>
</dbReference>
<dbReference type="Gene3D" id="3.40.190.10">
    <property type="entry name" value="Periplasmic binding protein-like II"/>
    <property type="match status" value="2"/>
</dbReference>
<sequence length="311" mass="35660">MKKIHYLFLFLVSFSLLTQCKKDKYSLPEEHAKEGKSGLEKARHTYGEITFVADPTYKNLVEAWVATYTNDYPKVKIKVDYLIEDLAIKKFSEGEYPIAIVGKELSQQQQNYLYQKTTIKYVPSAVAMDATVLITNIQNPIDSISTKQMKKELYADGTQYVFDRANSSNFNTINDKLGVRVPKNKKVNSIEDFDQMLTFLEKSPKAIGIIGLNVLSDLDNKKVQEYLKRVKILAIVNDQNKAVRPDLENLRNGSYPFIRFVYILKNEIGFGIGSGFTRFAGSQQGQLIVKKEEMQPYFLYKREVRIQSNAL</sequence>
<dbReference type="PANTHER" id="PTHR30570">
    <property type="entry name" value="PERIPLASMIC PHOSPHATE BINDING COMPONENT OF PHOSPHATE ABC TRANSPORTER"/>
    <property type="match status" value="1"/>
</dbReference>
<dbReference type="InterPro" id="IPR050811">
    <property type="entry name" value="Phosphate_ABC_transporter"/>
</dbReference>
<dbReference type="RefSeq" id="WP_013597466.1">
    <property type="nucleotide sequence ID" value="NC_015144.1"/>
</dbReference>
<keyword evidence="4" id="KW-1185">Reference proteome</keyword>
<evidence type="ECO:0000313" key="4">
    <source>
        <dbReference type="Proteomes" id="UP000008641"/>
    </source>
</evidence>
<dbReference type="HOGENOM" id="CLU_061152_1_0_10"/>
<evidence type="ECO:0000259" key="2">
    <source>
        <dbReference type="Pfam" id="PF12849"/>
    </source>
</evidence>
<evidence type="ECO:0000313" key="3">
    <source>
        <dbReference type="EMBL" id="ADX67074.1"/>
    </source>
</evidence>
<organism evidence="3 4">
    <name type="scientific">Weeksella virosa (strain ATCC 43766 / DSM 16922 / JCM 21250 / CCUG 30538 / CDC 9751 / IAM 14551 / NBRC 16016 / NCTC 11634 / CL345/78)</name>
    <dbReference type="NCBI Taxonomy" id="865938"/>
    <lineage>
        <taxon>Bacteria</taxon>
        <taxon>Pseudomonadati</taxon>
        <taxon>Bacteroidota</taxon>
        <taxon>Flavobacteriia</taxon>
        <taxon>Flavobacteriales</taxon>
        <taxon>Weeksellaceae</taxon>
        <taxon>Weeksella</taxon>
    </lineage>
</organism>
<dbReference type="KEGG" id="wvi:Weevi_0354"/>
<dbReference type="InterPro" id="IPR024370">
    <property type="entry name" value="PBP_domain"/>
</dbReference>
<reference evidence="4" key="2">
    <citation type="journal article" date="2011" name="Stand. Genomic Sci.">
        <title>Complete genome sequence of Weeksella virosa type strain (9751T).</title>
        <authorList>
            <person name="Lang E."/>
            <person name="Teshima H."/>
            <person name="Lucas S."/>
            <person name="Lapidus A."/>
            <person name="Hammon N."/>
            <person name="Deshpande S."/>
            <person name="Nolan M."/>
            <person name="Cheng J."/>
            <person name="Pitluck S."/>
            <person name="Liolios K."/>
            <person name="Pagani I."/>
            <person name="Mikhailova N."/>
            <person name="Ivanova N."/>
            <person name="Mavromatis K."/>
            <person name="Pati A."/>
            <person name="Tapia R."/>
            <person name="Han C."/>
            <person name="Goodwin L."/>
            <person name="Chen A."/>
            <person name="Palaniappan K."/>
            <person name="Land M."/>
            <person name="Hauser L."/>
            <person name="Chang Y."/>
            <person name="Jeffries C."/>
            <person name="Brambilla E."/>
            <person name="Kopitz M."/>
            <person name="Rohde M."/>
            <person name="Goker M."/>
            <person name="Tindall B."/>
            <person name="Detter J."/>
            <person name="Woyke T."/>
            <person name="Bristow J."/>
            <person name="Eisen J."/>
            <person name="Markowitz V."/>
            <person name="Hugenholtz P."/>
            <person name="Klenk H."/>
            <person name="Kyrpides N."/>
        </authorList>
    </citation>
    <scope>NUCLEOTIDE SEQUENCE [LARGE SCALE GENOMIC DNA]</scope>
    <source>
        <strain evidence="4">ATCC 43766 / DSM 16922 / JCM 21250 / NBRC 16016 / NCTC 11634 / CL345/78</strain>
    </source>
</reference>
<evidence type="ECO:0000256" key="1">
    <source>
        <dbReference type="ARBA" id="ARBA00022729"/>
    </source>
</evidence>
<proteinExistence type="predicted"/>
<dbReference type="AlphaFoldDB" id="F0NYF4"/>
<dbReference type="SUPFAM" id="SSF53850">
    <property type="entry name" value="Periplasmic binding protein-like II"/>
    <property type="match status" value="1"/>
</dbReference>
<feature type="domain" description="PBP" evidence="2">
    <location>
        <begin position="43"/>
        <end position="265"/>
    </location>
</feature>
<dbReference type="Proteomes" id="UP000008641">
    <property type="component" value="Chromosome"/>
</dbReference>
<gene>
    <name evidence="3" type="ordered locus">Weevi_0354</name>
</gene>
<dbReference type="STRING" id="865938.Weevi_0354"/>
<protein>
    <submittedName>
        <fullName evidence="3">Phosphate ABC transporter, phosphate-binding component</fullName>
    </submittedName>
</protein>
<dbReference type="Pfam" id="PF12849">
    <property type="entry name" value="PBP_like_2"/>
    <property type="match status" value="1"/>
</dbReference>
<accession>F0NYF4</accession>
<dbReference type="PANTHER" id="PTHR30570:SF1">
    <property type="entry name" value="PHOSPHATE-BINDING PROTEIN PSTS"/>
    <property type="match status" value="1"/>
</dbReference>
<dbReference type="OrthoDB" id="1450880at2"/>
<keyword evidence="1" id="KW-0732">Signal</keyword>
<reference evidence="3 4" key="1">
    <citation type="journal article" date="2011" name="Stand. Genomic Sci.">
        <title>Complete genome sequence of Weeksella virosa type strain (9751).</title>
        <authorList>
            <person name="Lang E."/>
            <person name="Teshima H."/>
            <person name="Lucas S."/>
            <person name="Lapidus A."/>
            <person name="Hammon N."/>
            <person name="Deshpande S."/>
            <person name="Nolan M."/>
            <person name="Cheng J.F."/>
            <person name="Pitluck S."/>
            <person name="Liolios K."/>
            <person name="Pagani I."/>
            <person name="Mikhailova N."/>
            <person name="Ivanova N."/>
            <person name="Mavromatis K."/>
            <person name="Pati A."/>
            <person name="Tapia R."/>
            <person name="Han C."/>
            <person name="Goodwin L."/>
            <person name="Chen A."/>
            <person name="Palaniappan K."/>
            <person name="Land M."/>
            <person name="Hauser L."/>
            <person name="Chang Y.J."/>
            <person name="Jeffries C.D."/>
            <person name="Brambilla E.M."/>
            <person name="Kopitz M."/>
            <person name="Rohde M."/>
            <person name="Goker M."/>
            <person name="Tindall B.J."/>
            <person name="Detter J.C."/>
            <person name="Woyke T."/>
            <person name="Bristow J."/>
            <person name="Eisen J.A."/>
            <person name="Markowitz V."/>
            <person name="Hugenholtz P."/>
            <person name="Klenk H.P."/>
            <person name="Kyrpides N.C."/>
        </authorList>
    </citation>
    <scope>NUCLEOTIDE SEQUENCE [LARGE SCALE GENOMIC DNA]</scope>
    <source>
        <strain evidence="4">ATCC 43766 / DSM 16922 / JCM 21250 / NBRC 16016 / NCTC 11634 / CL345/78</strain>
    </source>
</reference>